<dbReference type="Pfam" id="PF04860">
    <property type="entry name" value="Phage_portal"/>
    <property type="match status" value="1"/>
</dbReference>
<dbReference type="EMBL" id="AAPJ01000002">
    <property type="protein sequence ID" value="EAS50909.1"/>
    <property type="molecule type" value="Genomic_DNA"/>
</dbReference>
<dbReference type="InterPro" id="IPR006427">
    <property type="entry name" value="Portal_HK97"/>
</dbReference>
<reference evidence="1 2" key="1">
    <citation type="journal article" date="2008" name="Appl. Environ. Microbiol.">
        <title>Genomic insights into Mn(II) oxidation by the marine alphaproteobacterium Aurantimonas sp. strain SI85-9A1.</title>
        <authorList>
            <person name="Dick G.J."/>
            <person name="Podell S."/>
            <person name="Johnson H.A."/>
            <person name="Rivera-Espinoza Y."/>
            <person name="Bernier-Latmani R."/>
            <person name="McCarthy J.K."/>
            <person name="Torpey J.W."/>
            <person name="Clement B.G."/>
            <person name="Gaasterland T."/>
            <person name="Tebo B.M."/>
        </authorList>
    </citation>
    <scope>NUCLEOTIDE SEQUENCE [LARGE SCALE GENOMIC DNA]</scope>
    <source>
        <strain evidence="1 2">SI85-9A1</strain>
    </source>
</reference>
<evidence type="ECO:0000313" key="1">
    <source>
        <dbReference type="EMBL" id="EAS50909.1"/>
    </source>
</evidence>
<sequence length="426" mass="45314">MTPLRRGFCCQHDAWRAVIDAAETIMSLKTRIADWLGGGSGARAAAPGERKGVGSAGGALVFSGGGDPGGWSERGYEGLARAGFMQNPVVYRSVRLIAETAAAIPMLLYEGSREITAHPILDLLRRPNLASDGQSLTETLCGHLLLSGNAYLEATGIDGEIRALHALRPDRVRIVEGSDGWPEAYEYRAGHAVRRIAAEGNGERPATLLHVRLFHPLAETAGYSPLAAAQTALDLHNAASRWNKALLDNSARPSGALVYQPADGGNLAPEQFDRLKAELESGYAGAARAGRPMLLEGGLDWKAMALSPKDMDFIEARNGAARDIALAFGVPPMLLGIPGDLTYANYAEANRAFFRLTVLPLAGRLAGAIGDWLGGHFGAPDLRLAQDLDRVEGLSAEREALWARVGTADFLSRSEKREAVGYGAEG</sequence>
<dbReference type="InterPro" id="IPR006944">
    <property type="entry name" value="Phage/GTA_portal"/>
</dbReference>
<dbReference type="Proteomes" id="UP000000321">
    <property type="component" value="Unassembled WGS sequence"/>
</dbReference>
<gene>
    <name evidence="1" type="ORF">SI859A1_01035</name>
</gene>
<keyword evidence="2" id="KW-1185">Reference proteome</keyword>
<dbReference type="Gene3D" id="1.20.1270.210">
    <property type="match status" value="1"/>
</dbReference>
<proteinExistence type="predicted"/>
<dbReference type="Gene3D" id="3.40.140.120">
    <property type="match status" value="1"/>
</dbReference>
<evidence type="ECO:0000313" key="2">
    <source>
        <dbReference type="Proteomes" id="UP000000321"/>
    </source>
</evidence>
<dbReference type="AlphaFoldDB" id="Q1YJG4"/>
<comment type="caution">
    <text evidence="1">The sequence shown here is derived from an EMBL/GenBank/DDBJ whole genome shotgun (WGS) entry which is preliminary data.</text>
</comment>
<dbReference type="Gene3D" id="3.30.1120.70">
    <property type="match status" value="1"/>
</dbReference>
<dbReference type="BioCyc" id="AURANTIMONAS:SI859A1_01035-MONOMER"/>
<dbReference type="HOGENOM" id="CLU_054516_0_0_5"/>
<dbReference type="NCBIfam" id="TIGR01537">
    <property type="entry name" value="portal_HK97"/>
    <property type="match status" value="1"/>
</dbReference>
<protein>
    <submittedName>
        <fullName evidence="1">Phage portal protein</fullName>
    </submittedName>
</protein>
<name>Q1YJG4_AURMS</name>
<accession>Q1YJG4</accession>
<organism evidence="1 2">
    <name type="scientific">Aurantimonas manganoxydans (strain ATCC BAA-1229 / DSM 21871 / SI85-9A1)</name>
    <dbReference type="NCBI Taxonomy" id="287752"/>
    <lineage>
        <taxon>Bacteria</taxon>
        <taxon>Pseudomonadati</taxon>
        <taxon>Pseudomonadota</taxon>
        <taxon>Alphaproteobacteria</taxon>
        <taxon>Hyphomicrobiales</taxon>
        <taxon>Aurantimonadaceae</taxon>
        <taxon>Aurantimonas</taxon>
    </lineage>
</organism>